<dbReference type="AlphaFoldDB" id="A0A183GVA4"/>
<protein>
    <submittedName>
        <fullName evidence="3">PEROXIDASE_4 domain-containing protein</fullName>
    </submittedName>
</protein>
<evidence type="ECO:0000313" key="1">
    <source>
        <dbReference type="EMBL" id="VDP58582.1"/>
    </source>
</evidence>
<keyword evidence="2" id="KW-1185">Reference proteome</keyword>
<evidence type="ECO:0000313" key="3">
    <source>
        <dbReference type="WBParaSite" id="HPBE_0002662401-mRNA-1"/>
    </source>
</evidence>
<organism evidence="2 3">
    <name type="scientific">Heligmosomoides polygyrus</name>
    <name type="common">Parasitic roundworm</name>
    <dbReference type="NCBI Taxonomy" id="6339"/>
    <lineage>
        <taxon>Eukaryota</taxon>
        <taxon>Metazoa</taxon>
        <taxon>Ecdysozoa</taxon>
        <taxon>Nematoda</taxon>
        <taxon>Chromadorea</taxon>
        <taxon>Rhabditida</taxon>
        <taxon>Rhabditina</taxon>
        <taxon>Rhabditomorpha</taxon>
        <taxon>Strongyloidea</taxon>
        <taxon>Heligmosomidae</taxon>
        <taxon>Heligmosomoides</taxon>
    </lineage>
</organism>
<sequence>MLLTFYSLNARDALITADGDGDELIDLVGLRRARWYDELIAVRVFVRLLHRLVDDVISNRSRDLCEVKRWWTPAVEIEEGKPPGPVRDFTFRPQQALRRNFNCGQLK</sequence>
<accession>A0A183GVA4</accession>
<reference evidence="3" key="2">
    <citation type="submission" date="2019-09" db="UniProtKB">
        <authorList>
            <consortium name="WormBaseParasite"/>
        </authorList>
    </citation>
    <scope>IDENTIFICATION</scope>
</reference>
<dbReference type="WBParaSite" id="HPBE_0002662401-mRNA-1">
    <property type="protein sequence ID" value="HPBE_0002662401-mRNA-1"/>
    <property type="gene ID" value="HPBE_0002662401"/>
</dbReference>
<dbReference type="Proteomes" id="UP000050761">
    <property type="component" value="Unassembled WGS sequence"/>
</dbReference>
<dbReference type="EMBL" id="UZAH01040443">
    <property type="protein sequence ID" value="VDP58582.1"/>
    <property type="molecule type" value="Genomic_DNA"/>
</dbReference>
<reference evidence="1 2" key="1">
    <citation type="submission" date="2018-11" db="EMBL/GenBank/DDBJ databases">
        <authorList>
            <consortium name="Pathogen Informatics"/>
        </authorList>
    </citation>
    <scope>NUCLEOTIDE SEQUENCE [LARGE SCALE GENOMIC DNA]</scope>
</reference>
<evidence type="ECO:0000313" key="2">
    <source>
        <dbReference type="Proteomes" id="UP000050761"/>
    </source>
</evidence>
<proteinExistence type="predicted"/>
<name>A0A183GVA4_HELPZ</name>
<accession>A0A3P8E3C4</accession>
<gene>
    <name evidence="1" type="ORF">HPBE_LOCUS26623</name>
</gene>